<evidence type="ECO:0000313" key="1">
    <source>
        <dbReference type="EMBL" id="KAK2118816.1"/>
    </source>
</evidence>
<name>A0ABQ9WB19_SAGOE</name>
<dbReference type="Proteomes" id="UP001266305">
    <property type="component" value="Unassembled WGS sequence"/>
</dbReference>
<proteinExistence type="predicted"/>
<sequence>MAHIESSWKKLSVLVPVIVSPTDVASPIKGVDPTFLRNTHFAKKHKKKGLKKMQASNAKAMSAHAEAIKALVKSKEVKSKFPKGISPKLNRLAYIAHSKLGKRARAHIAKQLRLCWPKAKAKTKDQTKARLQLQLQFQLRLPKVHRPLQKLQSRYLCLPT</sequence>
<accession>A0ABQ9WB19</accession>
<gene>
    <name evidence="1" type="ORF">P7K49_000202</name>
</gene>
<comment type="caution">
    <text evidence="1">The sequence shown here is derived from an EMBL/GenBank/DDBJ whole genome shotgun (WGS) entry which is preliminary data.</text>
</comment>
<evidence type="ECO:0008006" key="3">
    <source>
        <dbReference type="Google" id="ProtNLM"/>
    </source>
</evidence>
<keyword evidence="2" id="KW-1185">Reference proteome</keyword>
<organism evidence="1 2">
    <name type="scientific">Saguinus oedipus</name>
    <name type="common">Cotton-top tamarin</name>
    <name type="synonym">Oedipomidas oedipus</name>
    <dbReference type="NCBI Taxonomy" id="9490"/>
    <lineage>
        <taxon>Eukaryota</taxon>
        <taxon>Metazoa</taxon>
        <taxon>Chordata</taxon>
        <taxon>Craniata</taxon>
        <taxon>Vertebrata</taxon>
        <taxon>Euteleostomi</taxon>
        <taxon>Mammalia</taxon>
        <taxon>Eutheria</taxon>
        <taxon>Euarchontoglires</taxon>
        <taxon>Primates</taxon>
        <taxon>Haplorrhini</taxon>
        <taxon>Platyrrhini</taxon>
        <taxon>Cebidae</taxon>
        <taxon>Callitrichinae</taxon>
        <taxon>Saguinus</taxon>
    </lineage>
</organism>
<evidence type="ECO:0000313" key="2">
    <source>
        <dbReference type="Proteomes" id="UP001266305"/>
    </source>
</evidence>
<dbReference type="Gene3D" id="6.10.140.1730">
    <property type="match status" value="1"/>
</dbReference>
<dbReference type="EMBL" id="JASSZA010000001">
    <property type="protein sequence ID" value="KAK2118816.1"/>
    <property type="molecule type" value="Genomic_DNA"/>
</dbReference>
<protein>
    <recommendedName>
        <fullName evidence="3">60S ribosomal protein L29</fullName>
    </recommendedName>
</protein>
<reference evidence="1 2" key="1">
    <citation type="submission" date="2023-05" db="EMBL/GenBank/DDBJ databases">
        <title>B98-5 Cell Line De Novo Hybrid Assembly: An Optical Mapping Approach.</title>
        <authorList>
            <person name="Kananen K."/>
            <person name="Auerbach J.A."/>
            <person name="Kautto E."/>
            <person name="Blachly J.S."/>
        </authorList>
    </citation>
    <scope>NUCLEOTIDE SEQUENCE [LARGE SCALE GENOMIC DNA]</scope>
    <source>
        <strain evidence="1">B95-8</strain>
        <tissue evidence="1">Cell line</tissue>
    </source>
</reference>